<dbReference type="EC" id="2.6.1.39" evidence="9"/>
<evidence type="ECO:0000256" key="4">
    <source>
        <dbReference type="ARBA" id="ARBA00022576"/>
    </source>
</evidence>
<evidence type="ECO:0000259" key="8">
    <source>
        <dbReference type="Pfam" id="PF00155"/>
    </source>
</evidence>
<dbReference type="Gene3D" id="3.90.1150.10">
    <property type="entry name" value="Aspartate Aminotransferase, domain 1"/>
    <property type="match status" value="1"/>
</dbReference>
<dbReference type="GO" id="GO:0030170">
    <property type="term" value="F:pyridoxal phosphate binding"/>
    <property type="evidence" value="ECO:0007669"/>
    <property type="project" value="InterPro"/>
</dbReference>
<dbReference type="InterPro" id="IPR015424">
    <property type="entry name" value="PyrdxlP-dep_Trfase"/>
</dbReference>
<dbReference type="InterPro" id="IPR004839">
    <property type="entry name" value="Aminotransferase_I/II_large"/>
</dbReference>
<feature type="compositionally biased region" description="Basic and acidic residues" evidence="7">
    <location>
        <begin position="454"/>
        <end position="468"/>
    </location>
</feature>
<dbReference type="FunFam" id="3.40.640.10:FF:000053">
    <property type="entry name" value="Aminotransferase, class I"/>
    <property type="match status" value="1"/>
</dbReference>
<organism evidence="9">
    <name type="scientific">Paraconexibacter sp. AEG42_29</name>
    <dbReference type="NCBI Taxonomy" id="2997339"/>
    <lineage>
        <taxon>Bacteria</taxon>
        <taxon>Bacillati</taxon>
        <taxon>Actinomycetota</taxon>
        <taxon>Thermoleophilia</taxon>
        <taxon>Solirubrobacterales</taxon>
        <taxon>Paraconexibacteraceae</taxon>
        <taxon>Paraconexibacter</taxon>
    </lineage>
</organism>
<dbReference type="CDD" id="cd00609">
    <property type="entry name" value="AAT_like"/>
    <property type="match status" value="1"/>
</dbReference>
<feature type="region of interest" description="Disordered" evidence="7">
    <location>
        <begin position="419"/>
        <end position="468"/>
    </location>
</feature>
<evidence type="ECO:0000256" key="2">
    <source>
        <dbReference type="ARBA" id="ARBA00007441"/>
    </source>
</evidence>
<dbReference type="InterPro" id="IPR015422">
    <property type="entry name" value="PyrdxlP-dep_Trfase_small"/>
</dbReference>
<dbReference type="PANTHER" id="PTHR42790:SF19">
    <property type="entry name" value="KYNURENINE_ALPHA-AMINOADIPATE AMINOTRANSFERASE, MITOCHONDRIAL"/>
    <property type="match status" value="1"/>
</dbReference>
<comment type="similarity">
    <text evidence="2">Belongs to the class-I pyridoxal-phosphate-dependent aminotransferase family.</text>
</comment>
<keyword evidence="4 9" id="KW-0032">Aminotransferase</keyword>
<dbReference type="SUPFAM" id="SSF53383">
    <property type="entry name" value="PLP-dependent transferases"/>
    <property type="match status" value="1"/>
</dbReference>
<gene>
    <name evidence="9" type="primary">lysN_3</name>
    <name evidence="9" type="ORF">DSM112329_05453</name>
</gene>
<proteinExistence type="inferred from homology"/>
<evidence type="ECO:0000256" key="3">
    <source>
        <dbReference type="ARBA" id="ARBA00011738"/>
    </source>
</evidence>
<evidence type="ECO:0000256" key="7">
    <source>
        <dbReference type="SAM" id="MobiDB-lite"/>
    </source>
</evidence>
<comment type="cofactor">
    <cofactor evidence="1">
        <name>pyridoxal 5'-phosphate</name>
        <dbReference type="ChEBI" id="CHEBI:597326"/>
    </cofactor>
</comment>
<protein>
    <submittedName>
        <fullName evidence="9">2-aminoadipate transaminase</fullName>
        <ecNumber evidence="9">2.6.1.39</ecNumber>
    </submittedName>
</protein>
<dbReference type="InterPro" id="IPR050859">
    <property type="entry name" value="Class-I_PLP-dep_aminotransf"/>
</dbReference>
<evidence type="ECO:0000256" key="5">
    <source>
        <dbReference type="ARBA" id="ARBA00022679"/>
    </source>
</evidence>
<name>A0AAU7B3R4_9ACTN</name>
<dbReference type="GO" id="GO:1901605">
    <property type="term" value="P:alpha-amino acid metabolic process"/>
    <property type="evidence" value="ECO:0007669"/>
    <property type="project" value="TreeGrafter"/>
</dbReference>
<reference evidence="9" key="1">
    <citation type="submission" date="2022-12" db="EMBL/GenBank/DDBJ databases">
        <title>Paraconexibacter alkalitolerans sp. nov. and Baekduia alba sp. nov., isolated from soil and emended description of the genera Paraconexibacter (Chun et al., 2020) and Baekduia (An et al., 2020).</title>
        <authorList>
            <person name="Vieira S."/>
            <person name="Huber K.J."/>
            <person name="Geppert A."/>
            <person name="Wolf J."/>
            <person name="Neumann-Schaal M."/>
            <person name="Muesken M."/>
            <person name="Overmann J."/>
        </authorList>
    </citation>
    <scope>NUCLEOTIDE SEQUENCE</scope>
    <source>
        <strain evidence="9">AEG42_29</strain>
    </source>
</reference>
<sequence length="468" mass="51342">MTPRRPGRTQARDLERYASLFADRTTVMKSSPMRDLMALTARPEVISLAGGLPDTSTFPAEDFAKLMSHLGARETARALQYGPTEGVTEIKRAIVQVMAAEGTEVDEDDILPTTGGQQVIDLVCKTLVDPGDVIIAEAPTYPGAVPTFAAYQAEVIQIEMDSDGMRIDVLEETLERLDREGRRPKFIYTIPNFQNPAGVTMSLPRRRRLVDIAHERELLVLEDNPYGLLRYEGEPIPSLYSMDGGEFVIYLGTFSKILSPGVRVGWSAAPRPVLQKMNIGKASTDLCSSPLNQLFVAEYFASGQWPVYMDELRALYHRRRDVLLDALAKNLPAEASWTRPDGGLFIWATLPDGLDTTDLLAKALSRNVAFVPGRAAFMDGRGGTSMRLNFSGVSDERIVEGVRRIGEVVHEQVDLLGSLTGRRPGAVPRPAQPAAEPAGQRPADPALENVLQLPRRDGDDAATRRSSS</sequence>
<dbReference type="EMBL" id="CP114014">
    <property type="protein sequence ID" value="XAY08551.1"/>
    <property type="molecule type" value="Genomic_DNA"/>
</dbReference>
<dbReference type="GO" id="GO:0047536">
    <property type="term" value="F:2-aminoadipate transaminase activity"/>
    <property type="evidence" value="ECO:0007669"/>
    <property type="project" value="UniProtKB-EC"/>
</dbReference>
<dbReference type="Pfam" id="PF00155">
    <property type="entry name" value="Aminotran_1_2"/>
    <property type="match status" value="1"/>
</dbReference>
<accession>A0AAU7B3R4</accession>
<evidence type="ECO:0000256" key="6">
    <source>
        <dbReference type="ARBA" id="ARBA00022898"/>
    </source>
</evidence>
<feature type="domain" description="Aminotransferase class I/classII large" evidence="8">
    <location>
        <begin position="44"/>
        <end position="405"/>
    </location>
</feature>
<evidence type="ECO:0000256" key="1">
    <source>
        <dbReference type="ARBA" id="ARBA00001933"/>
    </source>
</evidence>
<dbReference type="KEGG" id="parq:DSM112329_05453"/>
<dbReference type="Gene3D" id="3.40.640.10">
    <property type="entry name" value="Type I PLP-dependent aspartate aminotransferase-like (Major domain)"/>
    <property type="match status" value="1"/>
</dbReference>
<keyword evidence="6" id="KW-0663">Pyridoxal phosphate</keyword>
<comment type="subunit">
    <text evidence="3">Homodimer.</text>
</comment>
<dbReference type="InterPro" id="IPR015421">
    <property type="entry name" value="PyrdxlP-dep_Trfase_major"/>
</dbReference>
<evidence type="ECO:0000313" key="9">
    <source>
        <dbReference type="EMBL" id="XAY08551.1"/>
    </source>
</evidence>
<dbReference type="RefSeq" id="WP_354699729.1">
    <property type="nucleotide sequence ID" value="NZ_CP114014.1"/>
</dbReference>
<dbReference type="PANTHER" id="PTHR42790">
    <property type="entry name" value="AMINOTRANSFERASE"/>
    <property type="match status" value="1"/>
</dbReference>
<keyword evidence="5 9" id="KW-0808">Transferase</keyword>
<dbReference type="AlphaFoldDB" id="A0AAU7B3R4"/>